<dbReference type="EMBL" id="MN740235">
    <property type="protein sequence ID" value="QHT95175.1"/>
    <property type="molecule type" value="Genomic_DNA"/>
</dbReference>
<name>A0A6C0IRN9_9ZZZZ</name>
<evidence type="ECO:0000313" key="1">
    <source>
        <dbReference type="EMBL" id="QHT95175.1"/>
    </source>
</evidence>
<protein>
    <submittedName>
        <fullName evidence="1">Uncharacterized protein</fullName>
    </submittedName>
</protein>
<accession>A0A6C0IRN9</accession>
<dbReference type="AlphaFoldDB" id="A0A6C0IRN9"/>
<reference evidence="1" key="1">
    <citation type="journal article" date="2020" name="Nature">
        <title>Giant virus diversity and host interactions through global metagenomics.</title>
        <authorList>
            <person name="Schulz F."/>
            <person name="Roux S."/>
            <person name="Paez-Espino D."/>
            <person name="Jungbluth S."/>
            <person name="Walsh D.A."/>
            <person name="Denef V.J."/>
            <person name="McMahon K.D."/>
            <person name="Konstantinidis K.T."/>
            <person name="Eloe-Fadrosh E.A."/>
            <person name="Kyrpides N.C."/>
            <person name="Woyke T."/>
        </authorList>
    </citation>
    <scope>NUCLEOTIDE SEQUENCE</scope>
    <source>
        <strain evidence="1">GVMAG-M-3300024261-37</strain>
    </source>
</reference>
<proteinExistence type="predicted"/>
<sequence>MSQLVSKQKAIMNPISKSLIGIIKEQHQKEAVKNIWKASQWKEIRELENNNVGIVGEQFVQKLCDMSGISASIDGALTKETGGGEGDGIIRGKSVEIKCARAGTGKQISFQHELGEKPWKADYMIFVDIAPLCFYITIFPNFTEEQYRSCCKCSPYFPTRSFCHRKKSGAFKFDTSPKLNDACSNTLKWNEKTSVEDIFKHFNHCITTTV</sequence>
<organism evidence="1">
    <name type="scientific">viral metagenome</name>
    <dbReference type="NCBI Taxonomy" id="1070528"/>
    <lineage>
        <taxon>unclassified sequences</taxon>
        <taxon>metagenomes</taxon>
        <taxon>organismal metagenomes</taxon>
    </lineage>
</organism>